<dbReference type="InterPro" id="IPR036894">
    <property type="entry name" value="YbaB-like_sf"/>
</dbReference>
<organism evidence="1 2">
    <name type="scientific">Paractinoplanes deccanensis</name>
    <dbReference type="NCBI Taxonomy" id="113561"/>
    <lineage>
        <taxon>Bacteria</taxon>
        <taxon>Bacillati</taxon>
        <taxon>Actinomycetota</taxon>
        <taxon>Actinomycetes</taxon>
        <taxon>Micromonosporales</taxon>
        <taxon>Micromonosporaceae</taxon>
        <taxon>Paractinoplanes</taxon>
    </lineage>
</organism>
<accession>A0ABQ3Y483</accession>
<evidence type="ECO:0000313" key="1">
    <source>
        <dbReference type="EMBL" id="GID74796.1"/>
    </source>
</evidence>
<reference evidence="1 2" key="1">
    <citation type="submission" date="2021-01" db="EMBL/GenBank/DDBJ databases">
        <title>Whole genome shotgun sequence of Actinoplanes deccanensis NBRC 13994.</title>
        <authorList>
            <person name="Komaki H."/>
            <person name="Tamura T."/>
        </authorList>
    </citation>
    <scope>NUCLEOTIDE SEQUENCE [LARGE SCALE GENOMIC DNA]</scope>
    <source>
        <strain evidence="1 2">NBRC 13994</strain>
    </source>
</reference>
<dbReference type="Gene3D" id="3.30.1310.10">
    <property type="entry name" value="Nucleoid-associated protein YbaB-like domain"/>
    <property type="match status" value="1"/>
</dbReference>
<evidence type="ECO:0008006" key="3">
    <source>
        <dbReference type="Google" id="ProtNLM"/>
    </source>
</evidence>
<proteinExistence type="predicted"/>
<dbReference type="Pfam" id="PF02575">
    <property type="entry name" value="YbaB_DNA_bd"/>
    <property type="match status" value="1"/>
</dbReference>
<evidence type="ECO:0000313" key="2">
    <source>
        <dbReference type="Proteomes" id="UP000609879"/>
    </source>
</evidence>
<dbReference type="InterPro" id="IPR004401">
    <property type="entry name" value="YbaB/EbfC"/>
</dbReference>
<dbReference type="RefSeq" id="WP_203763749.1">
    <property type="nucleotide sequence ID" value="NZ_BAAABO010000012.1"/>
</dbReference>
<gene>
    <name evidence="1" type="ORF">Ade02nite_34370</name>
</gene>
<keyword evidence="2" id="KW-1185">Reference proteome</keyword>
<dbReference type="EMBL" id="BOMI01000065">
    <property type="protein sequence ID" value="GID74796.1"/>
    <property type="molecule type" value="Genomic_DNA"/>
</dbReference>
<dbReference type="Proteomes" id="UP000609879">
    <property type="component" value="Unassembled WGS sequence"/>
</dbReference>
<comment type="caution">
    <text evidence="1">The sequence shown here is derived from an EMBL/GenBank/DDBJ whole genome shotgun (WGS) entry which is preliminary data.</text>
</comment>
<name>A0ABQ3Y483_9ACTN</name>
<protein>
    <recommendedName>
        <fullName evidence="3">YbaB/EbfC DNA-binding family protein</fullName>
    </recommendedName>
</protein>
<sequence>MPLDPEDAVEGWAQRIEQQTSLTTELSERLQRVTGFAESPGGDATVTVDHSGGLADLRLSDRAMRLPAAELAGVIMATSRQAQAVLARRVAELVGGMYGSDSATATFIGGTYAAQFPEPADDDQDEERDRR</sequence>